<gene>
    <name evidence="2" type="ORF">JCGZ_16829</name>
</gene>
<sequence length="80" mass="7984">MASQGGYWGTTIQGGNIQDGGWGNNQGPKIYCGEGCTIVVGPTQGGNSQCGSGNTQGAGGRGNYTHGANNQGGGYGYPQR</sequence>
<evidence type="ECO:0000256" key="1">
    <source>
        <dbReference type="SAM" id="MobiDB-lite"/>
    </source>
</evidence>
<reference evidence="2 3" key="1">
    <citation type="journal article" date="2014" name="PLoS ONE">
        <title>Global Analysis of Gene Expression Profiles in Physic Nut (Jatropha curcas L.) Seedlings Exposed to Salt Stress.</title>
        <authorList>
            <person name="Zhang L."/>
            <person name="Zhang C."/>
            <person name="Wu P."/>
            <person name="Chen Y."/>
            <person name="Li M."/>
            <person name="Jiang H."/>
            <person name="Wu G."/>
        </authorList>
    </citation>
    <scope>NUCLEOTIDE SEQUENCE [LARGE SCALE GENOMIC DNA]</scope>
    <source>
        <strain evidence="3">cv. GZQX0401</strain>
        <tissue evidence="2">Young leaves</tissue>
    </source>
</reference>
<feature type="region of interest" description="Disordered" evidence="1">
    <location>
        <begin position="47"/>
        <end position="80"/>
    </location>
</feature>
<evidence type="ECO:0000313" key="2">
    <source>
        <dbReference type="EMBL" id="KDP43542.1"/>
    </source>
</evidence>
<keyword evidence="3" id="KW-1185">Reference proteome</keyword>
<feature type="compositionally biased region" description="Gly residues" evidence="1">
    <location>
        <begin position="70"/>
        <end position="80"/>
    </location>
</feature>
<dbReference type="AlphaFoldDB" id="A0A067L540"/>
<organism evidence="2 3">
    <name type="scientific">Jatropha curcas</name>
    <name type="common">Barbados nut</name>
    <dbReference type="NCBI Taxonomy" id="180498"/>
    <lineage>
        <taxon>Eukaryota</taxon>
        <taxon>Viridiplantae</taxon>
        <taxon>Streptophyta</taxon>
        <taxon>Embryophyta</taxon>
        <taxon>Tracheophyta</taxon>
        <taxon>Spermatophyta</taxon>
        <taxon>Magnoliopsida</taxon>
        <taxon>eudicotyledons</taxon>
        <taxon>Gunneridae</taxon>
        <taxon>Pentapetalae</taxon>
        <taxon>rosids</taxon>
        <taxon>fabids</taxon>
        <taxon>Malpighiales</taxon>
        <taxon>Euphorbiaceae</taxon>
        <taxon>Crotonoideae</taxon>
        <taxon>Jatropheae</taxon>
        <taxon>Jatropha</taxon>
    </lineage>
</organism>
<accession>A0A067L540</accession>
<dbReference type="EMBL" id="KK914267">
    <property type="protein sequence ID" value="KDP43542.1"/>
    <property type="molecule type" value="Genomic_DNA"/>
</dbReference>
<dbReference type="Proteomes" id="UP000027138">
    <property type="component" value="Unassembled WGS sequence"/>
</dbReference>
<name>A0A067L540_JATCU</name>
<evidence type="ECO:0000313" key="3">
    <source>
        <dbReference type="Proteomes" id="UP000027138"/>
    </source>
</evidence>
<feature type="region of interest" description="Disordered" evidence="1">
    <location>
        <begin position="1"/>
        <end position="20"/>
    </location>
</feature>
<protein>
    <submittedName>
        <fullName evidence="2">Uncharacterized protein</fullName>
    </submittedName>
</protein>
<proteinExistence type="predicted"/>